<organism evidence="2 3">
    <name type="scientific">Flavobacterium urocaniciphilum</name>
    <dbReference type="NCBI Taxonomy" id="1299341"/>
    <lineage>
        <taxon>Bacteria</taxon>
        <taxon>Pseudomonadati</taxon>
        <taxon>Bacteroidota</taxon>
        <taxon>Flavobacteriia</taxon>
        <taxon>Flavobacteriales</taxon>
        <taxon>Flavobacteriaceae</taxon>
        <taxon>Flavobacterium</taxon>
    </lineage>
</organism>
<protein>
    <submittedName>
        <fullName evidence="2">PRiA4b ORF-3-like protein</fullName>
    </submittedName>
</protein>
<evidence type="ECO:0000313" key="2">
    <source>
        <dbReference type="EMBL" id="SEQ09730.1"/>
    </source>
</evidence>
<dbReference type="AlphaFoldDB" id="A0A1H9D8F0"/>
<dbReference type="Proteomes" id="UP000198648">
    <property type="component" value="Unassembled WGS sequence"/>
</dbReference>
<accession>A0A1H9D8F0</accession>
<dbReference type="RefSeq" id="WP_091468998.1">
    <property type="nucleotide sequence ID" value="NZ_FOEI01000006.1"/>
</dbReference>
<keyword evidence="3" id="KW-1185">Reference proteome</keyword>
<dbReference type="Pfam" id="PF07929">
    <property type="entry name" value="PRiA4_ORF3"/>
    <property type="match status" value="1"/>
</dbReference>
<sequence length="183" mass="21193">MIYKFRAILDAEDDIFRDIAIESDNTLEDLHNALVNAFGFDGTETGSFFTCSDDWAWHEEDGIPMFDTGDVPGEIKTMAEYKIEDLVHEQNTKIVYVYDFFSMWTFFVELGAVEEKKDDVDYPTLLFSHGVLPDEATTSGFRGADFNEEDLYGEHEDDYDEEDFDMFDGDDSFEDMGFDENWN</sequence>
<dbReference type="OrthoDB" id="666725at2"/>
<feature type="domain" description="Plasmid pRiA4b Orf3-like" evidence="1">
    <location>
        <begin position="10"/>
        <end position="143"/>
    </location>
</feature>
<proteinExistence type="predicted"/>
<reference evidence="2 3" key="1">
    <citation type="submission" date="2016-10" db="EMBL/GenBank/DDBJ databases">
        <authorList>
            <person name="de Groot N.N."/>
        </authorList>
    </citation>
    <scope>NUCLEOTIDE SEQUENCE [LARGE SCALE GENOMIC DNA]</scope>
    <source>
        <strain evidence="2 3">DSM 27078</strain>
    </source>
</reference>
<evidence type="ECO:0000259" key="1">
    <source>
        <dbReference type="Pfam" id="PF07929"/>
    </source>
</evidence>
<dbReference type="InterPro" id="IPR012912">
    <property type="entry name" value="Plasmid_pRiA4b_Orf3-like"/>
</dbReference>
<dbReference type="Gene3D" id="3.10.290.30">
    <property type="entry name" value="MM3350-like"/>
    <property type="match status" value="1"/>
</dbReference>
<gene>
    <name evidence="2" type="ORF">SAMN05444005_10693</name>
</gene>
<dbReference type="InterPro" id="IPR024047">
    <property type="entry name" value="MM3350-like_sf"/>
</dbReference>
<name>A0A1H9D8F0_9FLAO</name>
<dbReference type="STRING" id="1299341.SAMN05444005_10693"/>
<evidence type="ECO:0000313" key="3">
    <source>
        <dbReference type="Proteomes" id="UP000198648"/>
    </source>
</evidence>
<dbReference type="EMBL" id="FOEI01000006">
    <property type="protein sequence ID" value="SEQ09730.1"/>
    <property type="molecule type" value="Genomic_DNA"/>
</dbReference>
<dbReference type="SUPFAM" id="SSF159941">
    <property type="entry name" value="MM3350-like"/>
    <property type="match status" value="1"/>
</dbReference>